<dbReference type="OMA" id="VPIDRYK"/>
<dbReference type="SUPFAM" id="SSF52266">
    <property type="entry name" value="SGNH hydrolase"/>
    <property type="match status" value="1"/>
</dbReference>
<dbReference type="KEGG" id="hazt:108676939"/>
<dbReference type="PANTHER" id="PTHR14209:SF19">
    <property type="entry name" value="ISOAMYL ACETATE-HYDROLYZING ESTERASE 1 HOMOLOG"/>
    <property type="match status" value="1"/>
</dbReference>
<evidence type="ECO:0000313" key="2">
    <source>
        <dbReference type="Proteomes" id="UP000694843"/>
    </source>
</evidence>
<organism evidence="2 3">
    <name type="scientific">Hyalella azteca</name>
    <name type="common">Amphipod</name>
    <dbReference type="NCBI Taxonomy" id="294128"/>
    <lineage>
        <taxon>Eukaryota</taxon>
        <taxon>Metazoa</taxon>
        <taxon>Ecdysozoa</taxon>
        <taxon>Arthropoda</taxon>
        <taxon>Crustacea</taxon>
        <taxon>Multicrustacea</taxon>
        <taxon>Malacostraca</taxon>
        <taxon>Eumalacostraca</taxon>
        <taxon>Peracarida</taxon>
        <taxon>Amphipoda</taxon>
        <taxon>Senticaudata</taxon>
        <taxon>Talitrida</taxon>
        <taxon>Talitroidea</taxon>
        <taxon>Hyalellidae</taxon>
        <taxon>Hyalella</taxon>
    </lineage>
</organism>
<dbReference type="Proteomes" id="UP000694843">
    <property type="component" value="Unplaced"/>
</dbReference>
<dbReference type="Pfam" id="PF13472">
    <property type="entry name" value="Lipase_GDSL_2"/>
    <property type="match status" value="1"/>
</dbReference>
<dbReference type="RefSeq" id="XP_018020589.1">
    <property type="nucleotide sequence ID" value="XM_018165100.2"/>
</dbReference>
<dbReference type="OrthoDB" id="671439at2759"/>
<evidence type="ECO:0000313" key="3">
    <source>
        <dbReference type="RefSeq" id="XP_018020589.1"/>
    </source>
</evidence>
<dbReference type="Gene3D" id="3.40.50.1110">
    <property type="entry name" value="SGNH hydrolase"/>
    <property type="match status" value="1"/>
</dbReference>
<protein>
    <submittedName>
        <fullName evidence="3">Isoamyl acetate-hydrolyzing esterase 1 homolog</fullName>
    </submittedName>
</protein>
<sequence length="250" mass="27687">MASKARSLWPRLLLLGDSLTQQSFSSDGCWGAMLADSFQRRCDVIARGFSGYNSRQWMSICRNLPLESLRGDVAVLWLGANDACTSPLQHVPIDEYRKNLADIVRHLKTSCGVSEVVLLTPPPSNPSGMTEELAMVRSAELTEQYAETCKLAAQDVSVTCVDLHTNFKKQSDWPSLLSDGLHLSQRGAMLVHSLVLPVLVPLIDQFSPQHMGPEDLILPLWRDAANVINCPDINEWIAKHPMPPTNSNEI</sequence>
<dbReference type="GeneID" id="108676939"/>
<dbReference type="InterPro" id="IPR045136">
    <property type="entry name" value="Iah1-like"/>
</dbReference>
<reference evidence="3" key="1">
    <citation type="submission" date="2025-08" db="UniProtKB">
        <authorList>
            <consortium name="RefSeq"/>
        </authorList>
    </citation>
    <scope>IDENTIFICATION</scope>
    <source>
        <tissue evidence="3">Whole organism</tissue>
    </source>
</reference>
<dbReference type="PANTHER" id="PTHR14209">
    <property type="entry name" value="ISOAMYL ACETATE-HYDROLYZING ESTERASE 1"/>
    <property type="match status" value="1"/>
</dbReference>
<dbReference type="InterPro" id="IPR013830">
    <property type="entry name" value="SGNH_hydro"/>
</dbReference>
<feature type="domain" description="SGNH hydrolase-type esterase" evidence="1">
    <location>
        <begin position="14"/>
        <end position="188"/>
    </location>
</feature>
<proteinExistence type="predicted"/>
<dbReference type="AlphaFoldDB" id="A0A8B7P395"/>
<dbReference type="CDD" id="cd01838">
    <property type="entry name" value="Isoamyl_acetate_hydrolase_like"/>
    <property type="match status" value="1"/>
</dbReference>
<dbReference type="InterPro" id="IPR036514">
    <property type="entry name" value="SGNH_hydro_sf"/>
</dbReference>
<accession>A0A8B7P395</accession>
<name>A0A8B7P395_HYAAZ</name>
<keyword evidence="2" id="KW-1185">Reference proteome</keyword>
<gene>
    <name evidence="3" type="primary">LOC108676939</name>
</gene>
<evidence type="ECO:0000259" key="1">
    <source>
        <dbReference type="Pfam" id="PF13472"/>
    </source>
</evidence>